<dbReference type="Pfam" id="PF20160">
    <property type="entry name" value="C-JID"/>
    <property type="match status" value="1"/>
</dbReference>
<evidence type="ECO:0000256" key="2">
    <source>
        <dbReference type="ARBA" id="ARBA00022614"/>
    </source>
</evidence>
<dbReference type="Gramene" id="ESR55444">
    <property type="protein sequence ID" value="ESR55444"/>
    <property type="gene ID" value="CICLE_v10018835mg"/>
</dbReference>
<keyword evidence="4" id="KW-0611">Plant defense</keyword>
<dbReference type="Gene3D" id="1.10.8.430">
    <property type="entry name" value="Helical domain of apoptotic protease-activating factors"/>
    <property type="match status" value="1"/>
</dbReference>
<evidence type="ECO:0000256" key="1">
    <source>
        <dbReference type="ARBA" id="ARBA00011982"/>
    </source>
</evidence>
<dbReference type="AlphaFoldDB" id="V4VR03"/>
<dbReference type="InterPro" id="IPR058546">
    <property type="entry name" value="RPS4B/Roq1-like_LRR"/>
</dbReference>
<dbReference type="SMART" id="SM00364">
    <property type="entry name" value="LRR_BAC"/>
    <property type="match status" value="3"/>
</dbReference>
<evidence type="ECO:0000259" key="9">
    <source>
        <dbReference type="Pfam" id="PF20160"/>
    </source>
</evidence>
<dbReference type="PANTHER" id="PTHR11017">
    <property type="entry name" value="LEUCINE-RICH REPEAT-CONTAINING PROTEIN"/>
    <property type="match status" value="1"/>
</dbReference>
<dbReference type="PANTHER" id="PTHR11017:SF574">
    <property type="entry name" value="ADP-RIBOSYL CYCLASE_CYCLIC ADP-RIBOSE HYDROLASE"/>
    <property type="match status" value="1"/>
</dbReference>
<keyword evidence="3" id="KW-0677">Repeat</keyword>
<gene>
    <name evidence="12" type="ORF">CICLE_v10018835mg</name>
</gene>
<evidence type="ECO:0000259" key="10">
    <source>
        <dbReference type="Pfam" id="PF23282"/>
    </source>
</evidence>
<dbReference type="KEGG" id="cic:CICLE_v10018835mg"/>
<dbReference type="Gene3D" id="3.40.50.300">
    <property type="entry name" value="P-loop containing nucleotide triphosphate hydrolases"/>
    <property type="match status" value="1"/>
</dbReference>
<keyword evidence="5" id="KW-0520">NAD</keyword>
<proteinExistence type="predicted"/>
<evidence type="ECO:0000313" key="13">
    <source>
        <dbReference type="Proteomes" id="UP000030687"/>
    </source>
</evidence>
<dbReference type="GO" id="GO:0061809">
    <property type="term" value="F:NAD+ nucleosidase activity, cyclic ADP-ribose generating"/>
    <property type="evidence" value="ECO:0007669"/>
    <property type="project" value="UniProtKB-EC"/>
</dbReference>
<feature type="domain" description="C-JID" evidence="9">
    <location>
        <begin position="641"/>
        <end position="795"/>
    </location>
</feature>
<evidence type="ECO:0000259" key="8">
    <source>
        <dbReference type="Pfam" id="PF00931"/>
    </source>
</evidence>
<dbReference type="Pfam" id="PF00931">
    <property type="entry name" value="NB-ARC"/>
    <property type="match status" value="1"/>
</dbReference>
<dbReference type="PRINTS" id="PR00364">
    <property type="entry name" value="DISEASERSIST"/>
</dbReference>
<protein>
    <recommendedName>
        <fullName evidence="1">ADP-ribosyl cyclase/cyclic ADP-ribose hydrolase</fullName>
        <ecNumber evidence="1">3.2.2.6</ecNumber>
    </recommendedName>
</protein>
<dbReference type="EC" id="3.2.2.6" evidence="1"/>
<dbReference type="InterPro" id="IPR045344">
    <property type="entry name" value="C-JID"/>
</dbReference>
<evidence type="ECO:0000256" key="7">
    <source>
        <dbReference type="SAM" id="MobiDB-lite"/>
    </source>
</evidence>
<keyword evidence="13" id="KW-1185">Reference proteome</keyword>
<evidence type="ECO:0000256" key="3">
    <source>
        <dbReference type="ARBA" id="ARBA00022737"/>
    </source>
</evidence>
<feature type="region of interest" description="Disordered" evidence="7">
    <location>
        <begin position="823"/>
        <end position="846"/>
    </location>
</feature>
<evidence type="ECO:0000259" key="11">
    <source>
        <dbReference type="Pfam" id="PF23286"/>
    </source>
</evidence>
<evidence type="ECO:0000256" key="5">
    <source>
        <dbReference type="ARBA" id="ARBA00023027"/>
    </source>
</evidence>
<dbReference type="InterPro" id="IPR044974">
    <property type="entry name" value="Disease_R_plants"/>
</dbReference>
<dbReference type="SUPFAM" id="SSF52540">
    <property type="entry name" value="P-loop containing nucleoside triphosphate hydrolases"/>
    <property type="match status" value="1"/>
</dbReference>
<dbReference type="InterPro" id="IPR032675">
    <property type="entry name" value="LRR_dom_sf"/>
</dbReference>
<reference evidence="12 13" key="1">
    <citation type="submission" date="2013-10" db="EMBL/GenBank/DDBJ databases">
        <authorList>
            <consortium name="International Citrus Genome Consortium"/>
            <person name="Jenkins J."/>
            <person name="Schmutz J."/>
            <person name="Prochnik S."/>
            <person name="Rokhsar D."/>
            <person name="Gmitter F."/>
            <person name="Ollitrault P."/>
            <person name="Machado M."/>
            <person name="Talon M."/>
            <person name="Wincker P."/>
            <person name="Jaillon O."/>
            <person name="Morgante M."/>
        </authorList>
    </citation>
    <scope>NUCLEOTIDE SEQUENCE</scope>
    <source>
        <strain evidence="13">cv. Clemenules</strain>
    </source>
</reference>
<evidence type="ECO:0000313" key="12">
    <source>
        <dbReference type="EMBL" id="ESR55444.1"/>
    </source>
</evidence>
<dbReference type="InterPro" id="IPR042197">
    <property type="entry name" value="Apaf_helical"/>
</dbReference>
<dbReference type="InterPro" id="IPR001611">
    <property type="entry name" value="Leu-rich_rpt"/>
</dbReference>
<dbReference type="InterPro" id="IPR002182">
    <property type="entry name" value="NB-ARC"/>
</dbReference>
<dbReference type="GO" id="GO:0006952">
    <property type="term" value="P:defense response"/>
    <property type="evidence" value="ECO:0007669"/>
    <property type="project" value="InterPro"/>
</dbReference>
<comment type="catalytic activity">
    <reaction evidence="6">
        <text>NAD(+) + H2O = ADP-D-ribose + nicotinamide + H(+)</text>
        <dbReference type="Rhea" id="RHEA:16301"/>
        <dbReference type="ChEBI" id="CHEBI:15377"/>
        <dbReference type="ChEBI" id="CHEBI:15378"/>
        <dbReference type="ChEBI" id="CHEBI:17154"/>
        <dbReference type="ChEBI" id="CHEBI:57540"/>
        <dbReference type="ChEBI" id="CHEBI:57967"/>
        <dbReference type="EC" id="3.2.2.6"/>
    </reaction>
    <physiologicalReaction direction="left-to-right" evidence="6">
        <dbReference type="Rhea" id="RHEA:16302"/>
    </physiologicalReaction>
</comment>
<keyword evidence="2" id="KW-0433">Leucine-rich repeat</keyword>
<dbReference type="PROSITE" id="PS51450">
    <property type="entry name" value="LRR"/>
    <property type="match status" value="1"/>
</dbReference>
<name>V4VR03_CITCL</name>
<dbReference type="InParanoid" id="V4VR03"/>
<dbReference type="SUPFAM" id="SSF52058">
    <property type="entry name" value="L domain-like"/>
    <property type="match status" value="1"/>
</dbReference>
<feature type="domain" description="Disease resistance protein Roq1-like winged-helix" evidence="10">
    <location>
        <begin position="145"/>
        <end position="210"/>
    </location>
</feature>
<feature type="domain" description="NB-ARC" evidence="8">
    <location>
        <begin position="2"/>
        <end position="75"/>
    </location>
</feature>
<dbReference type="GO" id="GO:0043531">
    <property type="term" value="F:ADP binding"/>
    <property type="evidence" value="ECO:0007669"/>
    <property type="project" value="InterPro"/>
</dbReference>
<evidence type="ECO:0000256" key="4">
    <source>
        <dbReference type="ARBA" id="ARBA00022821"/>
    </source>
</evidence>
<dbReference type="eggNOG" id="ENOG502SI7S">
    <property type="taxonomic scope" value="Eukaryota"/>
</dbReference>
<feature type="domain" description="Disease resistance protein RPS4B/Roq1-like leucine-rich repeats" evidence="11">
    <location>
        <begin position="328"/>
        <end position="547"/>
    </location>
</feature>
<accession>V4VR03</accession>
<sequence>MKVLIVLDDVNKVGQLEGLIGGLEQYGSGSRIVATTRDKGVLEKFGVEKEKIYGVNGLKFREAFEHFCNFAFKESHCPEDLKWRSRSVVRYAKGNPLVLKVLGSSLKSKRHWGNVLYDLNRTCESDIHDIYDILKISFNELTPKVKSIFLNIACFFEKEDKDFVVRILDDSKSHGLDVLIDKSLITISDNCLRMHDLLQEMGREIVRQESEKEPGKRSRLWDPKEIRRVLKHNKKAFKYLSMLNFEGCKSLRSFPSNLHFVCPVTINFSSCVNLKEFPQISGKITQLYLGQSAIEEVPSSIECLTDLEELDLTDCKRLKRISTRFCKLKSLVDLHLDDCLNLERFPEILEEMEHLKSIGLERTAITELPSSFENLLGLKSLSVRGCSKLDKLPDNIGYLKSLAYIFTEGSAISQLPSSVADSNVLRALFFSRCKNLVSLPPLLSSGSSSLDSLDISDCAVTEIPQDIACLSSLKLLNLSGNSFESLPASIKQLSQLSSLNLNNCKMLQSLSALPSCLGFLNLSGCNMLQSLPELPLRLRFLRARNCKLLQSLPEIRSPLEELDASVLEKLSKYSHNPTGGNTLEISLRFTNCLKLNEKANNRILADSRLRIQHMTIALLRRIDETAKNKKGLELKTCIIALPGSEIPDWFGNQSSGHLISIQLPSHSFGRNLIGFAFCAVVDFKQDLDCSDTIGDGRQFNSLKSPSRSMFVGYGFRLETKTLSEAKHVNRYNHCEDFQYPIDSDHVILGFCLCMNVGFPDGNNHTTVSFEFSPAVGDAAYGHGVKRCGVCPVYANPNETKANTSTLNFATEVWKLDDLASASGTSDEEELEPSTKRICRADQINTP</sequence>
<dbReference type="EMBL" id="KI536661">
    <property type="protein sequence ID" value="ESR55444.1"/>
    <property type="molecule type" value="Genomic_DNA"/>
</dbReference>
<dbReference type="Proteomes" id="UP000030687">
    <property type="component" value="Unassembled WGS sequence"/>
</dbReference>
<dbReference type="Pfam" id="PF23286">
    <property type="entry name" value="LRR_13"/>
    <property type="match status" value="1"/>
</dbReference>
<dbReference type="Pfam" id="PF23282">
    <property type="entry name" value="WHD_ROQ1"/>
    <property type="match status" value="1"/>
</dbReference>
<dbReference type="InterPro" id="IPR058192">
    <property type="entry name" value="WHD_ROQ1-like"/>
</dbReference>
<dbReference type="Gene3D" id="3.80.10.10">
    <property type="entry name" value="Ribonuclease Inhibitor"/>
    <property type="match status" value="2"/>
</dbReference>
<evidence type="ECO:0000256" key="6">
    <source>
        <dbReference type="ARBA" id="ARBA00047304"/>
    </source>
</evidence>
<organism evidence="12 13">
    <name type="scientific">Citrus clementina</name>
    <name type="common">Clementine</name>
    <name type="synonym">Citrus deliciosa x Citrus sinensis</name>
    <dbReference type="NCBI Taxonomy" id="85681"/>
    <lineage>
        <taxon>Eukaryota</taxon>
        <taxon>Viridiplantae</taxon>
        <taxon>Streptophyta</taxon>
        <taxon>Embryophyta</taxon>
        <taxon>Tracheophyta</taxon>
        <taxon>Spermatophyta</taxon>
        <taxon>Magnoliopsida</taxon>
        <taxon>eudicotyledons</taxon>
        <taxon>Gunneridae</taxon>
        <taxon>Pentapetalae</taxon>
        <taxon>rosids</taxon>
        <taxon>malvids</taxon>
        <taxon>Sapindales</taxon>
        <taxon>Rutaceae</taxon>
        <taxon>Aurantioideae</taxon>
        <taxon>Citrus</taxon>
    </lineage>
</organism>
<dbReference type="InterPro" id="IPR027417">
    <property type="entry name" value="P-loop_NTPase"/>
</dbReference>